<evidence type="ECO:0000256" key="2">
    <source>
        <dbReference type="ARBA" id="ARBA00004651"/>
    </source>
</evidence>
<comment type="catalytic activity">
    <reaction evidence="1">
        <text>ATP + protein L-histidine = ADP + protein N-phospho-L-histidine.</text>
        <dbReference type="EC" id="2.7.13.3"/>
    </reaction>
</comment>
<dbReference type="InterPro" id="IPR036097">
    <property type="entry name" value="HisK_dim/P_sf"/>
</dbReference>
<organism evidence="20 21">
    <name type="scientific">Paenibacillus lautus</name>
    <name type="common">Bacillus lautus</name>
    <dbReference type="NCBI Taxonomy" id="1401"/>
    <lineage>
        <taxon>Bacteria</taxon>
        <taxon>Bacillati</taxon>
        <taxon>Bacillota</taxon>
        <taxon>Bacilli</taxon>
        <taxon>Bacillales</taxon>
        <taxon>Paenibacillaceae</taxon>
        <taxon>Paenibacillus</taxon>
    </lineage>
</organism>
<comment type="caution">
    <text evidence="20">The sequence shown here is derived from an EMBL/GenBank/DDBJ whole genome shotgun (WGS) entry which is preliminary data.</text>
</comment>
<keyword evidence="5" id="KW-0597">Phosphoprotein</keyword>
<evidence type="ECO:0000256" key="7">
    <source>
        <dbReference type="ARBA" id="ARBA00022692"/>
    </source>
</evidence>
<dbReference type="SUPFAM" id="SSF47384">
    <property type="entry name" value="Homodimeric domain of signal transducing histidine kinase"/>
    <property type="match status" value="1"/>
</dbReference>
<name>A0A1R1ACG1_PAELA</name>
<dbReference type="EC" id="2.7.13.3" evidence="3"/>
<sequence>MTRSLYVRVVLTFLAAMGIGLIVSVLAGLALFEKKIDRIGQNDLIAAGEEIIRVYEQTGPANLARFMDSMVKLTSYSVQLYDDSGAMGSFKYSSDTKDLAISQESIRKVREGEIYRSSSKDKETFIGLPFQIGGERQALFLRPSSRNESTLIHLMFTILLFVLITGSACILIAAIYVVKPIKTLTAATRRLAKGDFDVELGVKRKDELGTLAQSFNEMAVGLKQLEQMRQDFVSNVSHEIQSPLTSISGFAKALKDIKAIAEDERIQYLDIILAESGRLSRLSDNLLKLASLDSNHHPLEYATFHLDEQIRQVVVNCEPLWSEKNMDIDLDLPQAVAITADKDQLNQIWTNLLGNSIKFTPEGGLIHFQLRTRMDGYTVTLSDSGIGIAPEQLDRVFERFYMTDRSRNRSGGGNGLGLAIVKKIVALHRGDINMESKVGQGTKVVVHLPAIPPVKA</sequence>
<dbReference type="Gene3D" id="1.10.287.130">
    <property type="match status" value="1"/>
</dbReference>
<dbReference type="STRING" id="1401.BK123_34110"/>
<evidence type="ECO:0000256" key="8">
    <source>
        <dbReference type="ARBA" id="ARBA00022741"/>
    </source>
</evidence>
<proteinExistence type="predicted"/>
<evidence type="ECO:0000313" key="21">
    <source>
        <dbReference type="Proteomes" id="UP000187074"/>
    </source>
</evidence>
<feature type="domain" description="HAMP" evidence="19">
    <location>
        <begin position="175"/>
        <end position="227"/>
    </location>
</feature>
<dbReference type="PROSITE" id="PS50885">
    <property type="entry name" value="HAMP"/>
    <property type="match status" value="1"/>
</dbReference>
<dbReference type="OrthoDB" id="9813151at2"/>
<evidence type="ECO:0000256" key="10">
    <source>
        <dbReference type="ARBA" id="ARBA00022840"/>
    </source>
</evidence>
<dbReference type="InterPro" id="IPR050398">
    <property type="entry name" value="HssS/ArlS-like"/>
</dbReference>
<evidence type="ECO:0000256" key="4">
    <source>
        <dbReference type="ARBA" id="ARBA00022475"/>
    </source>
</evidence>
<evidence type="ECO:0000259" key="18">
    <source>
        <dbReference type="PROSITE" id="PS50109"/>
    </source>
</evidence>
<keyword evidence="12" id="KW-0902">Two-component regulatory system</keyword>
<dbReference type="PRINTS" id="PR00344">
    <property type="entry name" value="BCTRLSENSOR"/>
</dbReference>
<dbReference type="FunFam" id="3.30.565.10:FF:000006">
    <property type="entry name" value="Sensor histidine kinase WalK"/>
    <property type="match status" value="1"/>
</dbReference>
<dbReference type="PROSITE" id="PS50109">
    <property type="entry name" value="HIS_KIN"/>
    <property type="match status" value="1"/>
</dbReference>
<keyword evidence="7 17" id="KW-0812">Transmembrane</keyword>
<dbReference type="InterPro" id="IPR004358">
    <property type="entry name" value="Sig_transdc_His_kin-like_C"/>
</dbReference>
<protein>
    <recommendedName>
        <fullName evidence="16">Heme sensor protein HssS</fullName>
        <ecNumber evidence="3">2.7.13.3</ecNumber>
    </recommendedName>
</protein>
<evidence type="ECO:0000256" key="16">
    <source>
        <dbReference type="ARBA" id="ARBA00040841"/>
    </source>
</evidence>
<keyword evidence="11 17" id="KW-1133">Transmembrane helix</keyword>
<dbReference type="GO" id="GO:0005524">
    <property type="term" value="F:ATP binding"/>
    <property type="evidence" value="ECO:0007669"/>
    <property type="project" value="UniProtKB-KW"/>
</dbReference>
<evidence type="ECO:0000256" key="9">
    <source>
        <dbReference type="ARBA" id="ARBA00022777"/>
    </source>
</evidence>
<evidence type="ECO:0000256" key="15">
    <source>
        <dbReference type="ARBA" id="ARBA00037219"/>
    </source>
</evidence>
<dbReference type="InterPro" id="IPR003660">
    <property type="entry name" value="HAMP_dom"/>
</dbReference>
<dbReference type="SUPFAM" id="SSF55874">
    <property type="entry name" value="ATPase domain of HSP90 chaperone/DNA topoisomerase II/histidine kinase"/>
    <property type="match status" value="1"/>
</dbReference>
<evidence type="ECO:0000313" key="20">
    <source>
        <dbReference type="EMBL" id="OME83190.1"/>
    </source>
</evidence>
<dbReference type="Pfam" id="PF02518">
    <property type="entry name" value="HATPase_c"/>
    <property type="match status" value="1"/>
</dbReference>
<keyword evidence="9 20" id="KW-0418">Kinase</keyword>
<evidence type="ECO:0000256" key="1">
    <source>
        <dbReference type="ARBA" id="ARBA00000085"/>
    </source>
</evidence>
<dbReference type="PANTHER" id="PTHR45528:SF11">
    <property type="entry name" value="HISTIDINE KINASE"/>
    <property type="match status" value="1"/>
</dbReference>
<keyword evidence="6" id="KW-0808">Transferase</keyword>
<dbReference type="InterPro" id="IPR003661">
    <property type="entry name" value="HisK_dim/P_dom"/>
</dbReference>
<keyword evidence="8" id="KW-0547">Nucleotide-binding</keyword>
<dbReference type="RefSeq" id="WP_076326713.1">
    <property type="nucleotide sequence ID" value="NZ_MRTF01000031.1"/>
</dbReference>
<dbReference type="EMBL" id="MRTF01000031">
    <property type="protein sequence ID" value="OME83190.1"/>
    <property type="molecule type" value="Genomic_DNA"/>
</dbReference>
<evidence type="ECO:0000256" key="6">
    <source>
        <dbReference type="ARBA" id="ARBA00022679"/>
    </source>
</evidence>
<evidence type="ECO:0000256" key="11">
    <source>
        <dbReference type="ARBA" id="ARBA00022989"/>
    </source>
</evidence>
<keyword evidence="4" id="KW-1003">Cell membrane</keyword>
<dbReference type="CDD" id="cd16922">
    <property type="entry name" value="HATPase_EvgS-ArcB-TorS-like"/>
    <property type="match status" value="1"/>
</dbReference>
<dbReference type="InterPro" id="IPR036890">
    <property type="entry name" value="HATPase_C_sf"/>
</dbReference>
<comment type="function">
    <text evidence="15">Member of the two-component regulatory system HssS/HssR involved in intracellular heme homeostasis and tempering of staphylococcal virulence. HssS functions as a heme sensor histidine kinase which is autophosphorylated at a histidine residue and transfers its phosphate group to an aspartate residue of HssR. HssR/HssS activates the expression of hrtAB, an efflux pump, in response to extracellular heme, hemin, hemoglobin or blood.</text>
</comment>
<dbReference type="SMART" id="SM00387">
    <property type="entry name" value="HATPase_c"/>
    <property type="match status" value="1"/>
</dbReference>
<reference evidence="20 21" key="1">
    <citation type="submission" date="2016-11" db="EMBL/GenBank/DDBJ databases">
        <title>Paenibacillus species isolates.</title>
        <authorList>
            <person name="Beno S.M."/>
        </authorList>
    </citation>
    <scope>NUCLEOTIDE SEQUENCE [LARGE SCALE GENOMIC DNA]</scope>
    <source>
        <strain evidence="20 21">FSL F4-0100</strain>
    </source>
</reference>
<dbReference type="PANTHER" id="PTHR45528">
    <property type="entry name" value="SENSOR HISTIDINE KINASE CPXA"/>
    <property type="match status" value="1"/>
</dbReference>
<dbReference type="Gene3D" id="3.30.565.10">
    <property type="entry name" value="Histidine kinase-like ATPase, C-terminal domain"/>
    <property type="match status" value="1"/>
</dbReference>
<evidence type="ECO:0000256" key="5">
    <source>
        <dbReference type="ARBA" id="ARBA00022553"/>
    </source>
</evidence>
<feature type="transmembrane region" description="Helical" evidence="17">
    <location>
        <begin position="151"/>
        <end position="178"/>
    </location>
</feature>
<evidence type="ECO:0000259" key="19">
    <source>
        <dbReference type="PROSITE" id="PS50885"/>
    </source>
</evidence>
<dbReference type="Gene3D" id="6.10.340.10">
    <property type="match status" value="1"/>
</dbReference>
<dbReference type="Pfam" id="PF00672">
    <property type="entry name" value="HAMP"/>
    <property type="match status" value="1"/>
</dbReference>
<keyword evidence="10" id="KW-0067">ATP-binding</keyword>
<dbReference type="SMART" id="SM00388">
    <property type="entry name" value="HisKA"/>
    <property type="match status" value="1"/>
</dbReference>
<feature type="transmembrane region" description="Helical" evidence="17">
    <location>
        <begin position="6"/>
        <end position="32"/>
    </location>
</feature>
<gene>
    <name evidence="20" type="ORF">BK123_34110</name>
</gene>
<dbReference type="CDD" id="cd06225">
    <property type="entry name" value="HAMP"/>
    <property type="match status" value="1"/>
</dbReference>
<dbReference type="InterPro" id="IPR005467">
    <property type="entry name" value="His_kinase_dom"/>
</dbReference>
<dbReference type="SMART" id="SM00304">
    <property type="entry name" value="HAMP"/>
    <property type="match status" value="1"/>
</dbReference>
<keyword evidence="13" id="KW-0843">Virulence</keyword>
<evidence type="ECO:0000256" key="3">
    <source>
        <dbReference type="ARBA" id="ARBA00012438"/>
    </source>
</evidence>
<dbReference type="AlphaFoldDB" id="A0A1R1ACG1"/>
<evidence type="ECO:0000256" key="13">
    <source>
        <dbReference type="ARBA" id="ARBA00023026"/>
    </source>
</evidence>
<evidence type="ECO:0000256" key="17">
    <source>
        <dbReference type="SAM" id="Phobius"/>
    </source>
</evidence>
<evidence type="ECO:0000256" key="12">
    <source>
        <dbReference type="ARBA" id="ARBA00023012"/>
    </source>
</evidence>
<evidence type="ECO:0000256" key="14">
    <source>
        <dbReference type="ARBA" id="ARBA00023136"/>
    </source>
</evidence>
<comment type="subcellular location">
    <subcellularLocation>
        <location evidence="2">Cell membrane</location>
        <topology evidence="2">Multi-pass membrane protein</topology>
    </subcellularLocation>
</comment>
<accession>A0A1R1ACG1</accession>
<dbReference type="GO" id="GO:0000155">
    <property type="term" value="F:phosphorelay sensor kinase activity"/>
    <property type="evidence" value="ECO:0007669"/>
    <property type="project" value="InterPro"/>
</dbReference>
<dbReference type="CDD" id="cd00082">
    <property type="entry name" value="HisKA"/>
    <property type="match status" value="1"/>
</dbReference>
<dbReference type="Pfam" id="PF00512">
    <property type="entry name" value="HisKA"/>
    <property type="match status" value="1"/>
</dbReference>
<feature type="domain" description="Histidine kinase" evidence="18">
    <location>
        <begin position="235"/>
        <end position="452"/>
    </location>
</feature>
<dbReference type="InterPro" id="IPR003594">
    <property type="entry name" value="HATPase_dom"/>
</dbReference>
<dbReference type="SUPFAM" id="SSF158472">
    <property type="entry name" value="HAMP domain-like"/>
    <property type="match status" value="1"/>
</dbReference>
<dbReference type="Proteomes" id="UP000187074">
    <property type="component" value="Unassembled WGS sequence"/>
</dbReference>
<dbReference type="GO" id="GO:0005886">
    <property type="term" value="C:plasma membrane"/>
    <property type="evidence" value="ECO:0007669"/>
    <property type="project" value="UniProtKB-SubCell"/>
</dbReference>
<dbReference type="FunFam" id="1.10.287.130:FF:000001">
    <property type="entry name" value="Two-component sensor histidine kinase"/>
    <property type="match status" value="1"/>
</dbReference>
<keyword evidence="14 17" id="KW-0472">Membrane</keyword>